<name>A0A2J7PQH4_9NEOP</name>
<protein>
    <submittedName>
        <fullName evidence="1">Uncharacterized protein</fullName>
    </submittedName>
</protein>
<accession>A0A2J7PQH4</accession>
<comment type="caution">
    <text evidence="1">The sequence shown here is derived from an EMBL/GenBank/DDBJ whole genome shotgun (WGS) entry which is preliminary data.</text>
</comment>
<organism evidence="1 2">
    <name type="scientific">Cryptotermes secundus</name>
    <dbReference type="NCBI Taxonomy" id="105785"/>
    <lineage>
        <taxon>Eukaryota</taxon>
        <taxon>Metazoa</taxon>
        <taxon>Ecdysozoa</taxon>
        <taxon>Arthropoda</taxon>
        <taxon>Hexapoda</taxon>
        <taxon>Insecta</taxon>
        <taxon>Pterygota</taxon>
        <taxon>Neoptera</taxon>
        <taxon>Polyneoptera</taxon>
        <taxon>Dictyoptera</taxon>
        <taxon>Blattodea</taxon>
        <taxon>Blattoidea</taxon>
        <taxon>Termitoidae</taxon>
        <taxon>Kalotermitidae</taxon>
        <taxon>Cryptotermitinae</taxon>
        <taxon>Cryptotermes</taxon>
    </lineage>
</organism>
<dbReference type="EMBL" id="NEVH01022636">
    <property type="protein sequence ID" value="PNF18591.1"/>
    <property type="molecule type" value="Genomic_DNA"/>
</dbReference>
<proteinExistence type="predicted"/>
<reference evidence="1 2" key="1">
    <citation type="submission" date="2017-12" db="EMBL/GenBank/DDBJ databases">
        <title>Hemimetabolous genomes reveal molecular basis of termite eusociality.</title>
        <authorList>
            <person name="Harrison M.C."/>
            <person name="Jongepier E."/>
            <person name="Robertson H.M."/>
            <person name="Arning N."/>
            <person name="Bitard-Feildel T."/>
            <person name="Chao H."/>
            <person name="Childers C.P."/>
            <person name="Dinh H."/>
            <person name="Doddapaneni H."/>
            <person name="Dugan S."/>
            <person name="Gowin J."/>
            <person name="Greiner C."/>
            <person name="Han Y."/>
            <person name="Hu H."/>
            <person name="Hughes D.S.T."/>
            <person name="Huylmans A.-K."/>
            <person name="Kemena C."/>
            <person name="Kremer L.P.M."/>
            <person name="Lee S.L."/>
            <person name="Lopez-Ezquerra A."/>
            <person name="Mallet L."/>
            <person name="Monroy-Kuhn J.M."/>
            <person name="Moser A."/>
            <person name="Murali S.C."/>
            <person name="Muzny D.M."/>
            <person name="Otani S."/>
            <person name="Piulachs M.-D."/>
            <person name="Poelchau M."/>
            <person name="Qu J."/>
            <person name="Schaub F."/>
            <person name="Wada-Katsumata A."/>
            <person name="Worley K.C."/>
            <person name="Xie Q."/>
            <person name="Ylla G."/>
            <person name="Poulsen M."/>
            <person name="Gibbs R.A."/>
            <person name="Schal C."/>
            <person name="Richards S."/>
            <person name="Belles X."/>
            <person name="Korb J."/>
            <person name="Bornberg-Bauer E."/>
        </authorList>
    </citation>
    <scope>NUCLEOTIDE SEQUENCE [LARGE SCALE GENOMIC DNA]</scope>
    <source>
        <tissue evidence="1">Whole body</tissue>
    </source>
</reference>
<dbReference type="Proteomes" id="UP000235965">
    <property type="component" value="Unassembled WGS sequence"/>
</dbReference>
<sequence>MLRKSKPRLHNSKANWDLFRKIIEESTKLKIKLKEPTNIENECKNFITLLQEAAKTATPVNDPKSPTNNIP</sequence>
<keyword evidence="2" id="KW-1185">Reference proteome</keyword>
<evidence type="ECO:0000313" key="1">
    <source>
        <dbReference type="EMBL" id="PNF18591.1"/>
    </source>
</evidence>
<dbReference type="AlphaFoldDB" id="A0A2J7PQH4"/>
<evidence type="ECO:0000313" key="2">
    <source>
        <dbReference type="Proteomes" id="UP000235965"/>
    </source>
</evidence>
<dbReference type="InParanoid" id="A0A2J7PQH4"/>
<gene>
    <name evidence="1" type="ORF">B7P43_G06257</name>
</gene>